<keyword evidence="1" id="KW-0677">Repeat</keyword>
<evidence type="ECO:0000313" key="4">
    <source>
        <dbReference type="EMBL" id="WPG99142.1"/>
    </source>
</evidence>
<dbReference type="PROSITE" id="PS50297">
    <property type="entry name" value="ANK_REP_REGION"/>
    <property type="match status" value="2"/>
</dbReference>
<feature type="repeat" description="ANK" evidence="3">
    <location>
        <begin position="527"/>
        <end position="559"/>
    </location>
</feature>
<dbReference type="AlphaFoldDB" id="A0AAQ3RAI1"/>
<evidence type="ECO:0000256" key="2">
    <source>
        <dbReference type="ARBA" id="ARBA00023043"/>
    </source>
</evidence>
<dbReference type="Proteomes" id="UP001303373">
    <property type="component" value="Chromosome 3"/>
</dbReference>
<reference evidence="4 5" key="1">
    <citation type="submission" date="2023-11" db="EMBL/GenBank/DDBJ databases">
        <title>An acidophilic fungus is an integral part of prey digestion in a carnivorous sundew plant.</title>
        <authorList>
            <person name="Tsai I.J."/>
        </authorList>
    </citation>
    <scope>NUCLEOTIDE SEQUENCE [LARGE SCALE GENOMIC DNA]</scope>
    <source>
        <strain evidence="4">169a</strain>
    </source>
</reference>
<dbReference type="SUPFAM" id="SSF48403">
    <property type="entry name" value="Ankyrin repeat"/>
    <property type="match status" value="1"/>
</dbReference>
<accession>A0AAQ3RAI1</accession>
<dbReference type="SMART" id="SM00248">
    <property type="entry name" value="ANK"/>
    <property type="match status" value="10"/>
</dbReference>
<dbReference type="InterPro" id="IPR002110">
    <property type="entry name" value="Ankyrin_rpt"/>
</dbReference>
<name>A0AAQ3RAI1_9PEZI</name>
<dbReference type="InterPro" id="IPR036770">
    <property type="entry name" value="Ankyrin_rpt-contain_sf"/>
</dbReference>
<dbReference type="Pfam" id="PF12796">
    <property type="entry name" value="Ank_2"/>
    <property type="match status" value="2"/>
</dbReference>
<dbReference type="PANTHER" id="PTHR24198">
    <property type="entry name" value="ANKYRIN REPEAT AND PROTEIN KINASE DOMAIN-CONTAINING PROTEIN"/>
    <property type="match status" value="1"/>
</dbReference>
<dbReference type="Gene3D" id="1.25.40.20">
    <property type="entry name" value="Ankyrin repeat-containing domain"/>
    <property type="match status" value="2"/>
</dbReference>
<organism evidence="4 5">
    <name type="scientific">Acrodontium crateriforme</name>
    <dbReference type="NCBI Taxonomy" id="150365"/>
    <lineage>
        <taxon>Eukaryota</taxon>
        <taxon>Fungi</taxon>
        <taxon>Dikarya</taxon>
        <taxon>Ascomycota</taxon>
        <taxon>Pezizomycotina</taxon>
        <taxon>Dothideomycetes</taxon>
        <taxon>Dothideomycetidae</taxon>
        <taxon>Mycosphaerellales</taxon>
        <taxon>Teratosphaeriaceae</taxon>
        <taxon>Acrodontium</taxon>
    </lineage>
</organism>
<dbReference type="PROSITE" id="PS50088">
    <property type="entry name" value="ANK_REPEAT"/>
    <property type="match status" value="2"/>
</dbReference>
<evidence type="ECO:0000313" key="5">
    <source>
        <dbReference type="Proteomes" id="UP001303373"/>
    </source>
</evidence>
<gene>
    <name evidence="4" type="ORF">R9X50_00195300</name>
</gene>
<dbReference type="EMBL" id="CP138582">
    <property type="protein sequence ID" value="WPG99142.1"/>
    <property type="molecule type" value="Genomic_DNA"/>
</dbReference>
<sequence>MGITLHAIAELPCLTSGRVFRWETNPPLTVIAPAVIREPKTISLPALPAGVVVREMVSGSLSALKIELPFQAFERNLGNASNMDWQVSNFGKPPYTPLTPRVNESSAGHVRVFGKTIDSPIVSCAVPHDESPAVQQGNKEIIDLIPSDQFSLDMENPPSALFKAASDGNLTRVEHILEQLDPKKPEQLGQALVEAAACKHSDVALRIISSGADVNVFSEVFVDGEWIYGPALFHALYQGDHALCRSLLDSDARVNYRYSKDHPRDENDEAVIADPAIVAAVRSGDEQLVEMIINAGAELNPQVVGFKGLPLAIAIESKNVRVFDLLLRKGCEVNQHRTPAHSGTYRNYADSVLVAAVKTCRIDLVRHVLDKGADPHDEEALVEAVLFEDIFDMILQRHFELYQKERSWGADVLNYAIHESDYGIFEKMSSFGGDPNRLSGSISFSPFGTSIVESEYIGLSFVQYLLNGTDWNCGPETIVSDTTIQSEDNPVSRSTAFLTAIGTGYLPVIELLLKADANVNYPAELGVKRTPLQRAAQVGKIEIVQLLLDYGAEVNAPASLRGGGTALQLAAARGSFPIVRLLHSLNADITADASIVNGRTALEAATEHGRLDILTFLLSEVAGTGPKAVEHASKARSLAEQNGRSYMVEILDAFIRDGSIISQSLPPAQDPNEFSATTAQVPDYNNSDYWEDVDAEALPPTNTEIYQNGISSSPRFSEIFNFDDAMET</sequence>
<evidence type="ECO:0000256" key="3">
    <source>
        <dbReference type="PROSITE-ProRule" id="PRU00023"/>
    </source>
</evidence>
<keyword evidence="2 3" id="KW-0040">ANK repeat</keyword>
<feature type="repeat" description="ANK" evidence="3">
    <location>
        <begin position="562"/>
        <end position="594"/>
    </location>
</feature>
<proteinExistence type="predicted"/>
<keyword evidence="5" id="KW-1185">Reference proteome</keyword>
<evidence type="ECO:0008006" key="6">
    <source>
        <dbReference type="Google" id="ProtNLM"/>
    </source>
</evidence>
<dbReference type="PANTHER" id="PTHR24198:SF165">
    <property type="entry name" value="ANKYRIN REPEAT-CONTAINING PROTEIN-RELATED"/>
    <property type="match status" value="1"/>
</dbReference>
<evidence type="ECO:0000256" key="1">
    <source>
        <dbReference type="ARBA" id="ARBA00022737"/>
    </source>
</evidence>
<protein>
    <recommendedName>
        <fullName evidence="6">Ankyrin</fullName>
    </recommendedName>
</protein>